<dbReference type="OrthoDB" id="9781481at2"/>
<evidence type="ECO:0000313" key="3">
    <source>
        <dbReference type="Proteomes" id="UP000298246"/>
    </source>
</evidence>
<dbReference type="InterPro" id="IPR027417">
    <property type="entry name" value="P-loop_NTPase"/>
</dbReference>
<accession>A0A4Y8QAH1</accession>
<protein>
    <recommendedName>
        <fullName evidence="1">ATPase dynein-related AAA domain-containing protein</fullName>
    </recommendedName>
</protein>
<dbReference type="SUPFAM" id="SSF52540">
    <property type="entry name" value="P-loop containing nucleoside triphosphate hydrolases"/>
    <property type="match status" value="1"/>
</dbReference>
<proteinExistence type="predicted"/>
<keyword evidence="3" id="KW-1185">Reference proteome</keyword>
<dbReference type="AlphaFoldDB" id="A0A4Y8QAH1"/>
<dbReference type="EMBL" id="MYFO01000001">
    <property type="protein sequence ID" value="TFE91831.1"/>
    <property type="molecule type" value="Genomic_DNA"/>
</dbReference>
<evidence type="ECO:0000259" key="1">
    <source>
        <dbReference type="Pfam" id="PF07728"/>
    </source>
</evidence>
<name>A0A4Y8QAH1_9BACL</name>
<reference evidence="2 3" key="1">
    <citation type="submission" date="2017-03" db="EMBL/GenBank/DDBJ databases">
        <title>Isolation of Levoglucosan Utilizing Bacteria.</title>
        <authorList>
            <person name="Arya A.S."/>
        </authorList>
    </citation>
    <scope>NUCLEOTIDE SEQUENCE [LARGE SCALE GENOMIC DNA]</scope>
    <source>
        <strain evidence="2 3">MEC069</strain>
    </source>
</reference>
<sequence length="652" mass="74675">MINPKTMRELSSCYILARLADDSETQYIPGLGTERKSVARNQRNGSDIVFYLQTLVDEPKPIKDVGKHAKECYVSFDDRNVRHLQTIKYYEQQDKITFLREHLENKLILIKPKLNHRHDNSSHLYHYNFDIVMVSEDKQEANYYIPVPQAKKGVPSVRFEKALMEGTPITLPDYPNHMETPEFILCDGYLYYIPDQDSIIGSEVNMTIYYAVKPNGIKRVALTDLDDFWSKLKCAYRDIGFITDNYAAELRDTLEKKGVSLFQQEQPKKDEKKQAQPDQTPSNLTEMEFIARLKKLAQEAELVYPEEDLINLHTSLKTGGMAVLGGMSGTGKTRLALLYADALKLKKDENLLYIPISPSYTEPSDILGYLNPQMGLFMESETGLVSFLERASKHTNELFMVLFDEMNLGQVEHYFAPFISLLELPKDQRELRIYSQGAICHNKPLPKGCIPVRDNVLFVGTANFDETTKDFSNRMLDRTNVIFLQKLTFGEASVPKEESREDINTTTPVTRSLYITDWTKVGGGMEEPEILLLDRLHDTMQEYDAQIGVSFRIYKGIGKYLANIPSDADGNALITRNTALDYQVKQRILTKIRGHREQVQDLIGYFDAENRYHVGYIGRLLMEEVEGEDGFNSSLAFLKQKAKELTRNGYVL</sequence>
<comment type="caution">
    <text evidence="2">The sequence shown here is derived from an EMBL/GenBank/DDBJ whole genome shotgun (WGS) entry which is preliminary data.</text>
</comment>
<dbReference type="GO" id="GO:0005524">
    <property type="term" value="F:ATP binding"/>
    <property type="evidence" value="ECO:0007669"/>
    <property type="project" value="InterPro"/>
</dbReference>
<dbReference type="Pfam" id="PF07728">
    <property type="entry name" value="AAA_5"/>
    <property type="match status" value="1"/>
</dbReference>
<dbReference type="Proteomes" id="UP000298246">
    <property type="component" value="Unassembled WGS sequence"/>
</dbReference>
<dbReference type="RefSeq" id="WP_134748722.1">
    <property type="nucleotide sequence ID" value="NZ_MYFO02000001.1"/>
</dbReference>
<gene>
    <name evidence="2" type="ORF">B5M42_00910</name>
</gene>
<dbReference type="Gene3D" id="3.40.50.300">
    <property type="entry name" value="P-loop containing nucleotide triphosphate hydrolases"/>
    <property type="match status" value="1"/>
</dbReference>
<feature type="domain" description="ATPase dynein-related AAA" evidence="1">
    <location>
        <begin position="323"/>
        <end position="466"/>
    </location>
</feature>
<organism evidence="2 3">
    <name type="scientific">Paenibacillus athensensis</name>
    <dbReference type="NCBI Taxonomy" id="1967502"/>
    <lineage>
        <taxon>Bacteria</taxon>
        <taxon>Bacillati</taxon>
        <taxon>Bacillota</taxon>
        <taxon>Bacilli</taxon>
        <taxon>Bacillales</taxon>
        <taxon>Paenibacillaceae</taxon>
        <taxon>Paenibacillus</taxon>
    </lineage>
</organism>
<dbReference type="GO" id="GO:0016887">
    <property type="term" value="F:ATP hydrolysis activity"/>
    <property type="evidence" value="ECO:0007669"/>
    <property type="project" value="InterPro"/>
</dbReference>
<dbReference type="InterPro" id="IPR011704">
    <property type="entry name" value="ATPase_dyneun-rel_AAA"/>
</dbReference>
<evidence type="ECO:0000313" key="2">
    <source>
        <dbReference type="EMBL" id="TFE91831.1"/>
    </source>
</evidence>